<dbReference type="Gene3D" id="3.30.470.20">
    <property type="entry name" value="ATP-grasp fold, B domain"/>
    <property type="match status" value="1"/>
</dbReference>
<proteinExistence type="predicted"/>
<evidence type="ECO:0000256" key="1">
    <source>
        <dbReference type="ARBA" id="ARBA00022598"/>
    </source>
</evidence>
<feature type="domain" description="ATP-grasp" evidence="5">
    <location>
        <begin position="105"/>
        <end position="304"/>
    </location>
</feature>
<evidence type="ECO:0000256" key="4">
    <source>
        <dbReference type="PROSITE-ProRule" id="PRU00409"/>
    </source>
</evidence>
<dbReference type="EMBL" id="BAAASR010000006">
    <property type="protein sequence ID" value="GAA2482808.1"/>
    <property type="molecule type" value="Genomic_DNA"/>
</dbReference>
<reference evidence="6 7" key="1">
    <citation type="journal article" date="2019" name="Int. J. Syst. Evol. Microbiol.">
        <title>The Global Catalogue of Microorganisms (GCM) 10K type strain sequencing project: providing services to taxonomists for standard genome sequencing and annotation.</title>
        <authorList>
            <consortium name="The Broad Institute Genomics Platform"/>
            <consortium name="The Broad Institute Genome Sequencing Center for Infectious Disease"/>
            <person name="Wu L."/>
            <person name="Ma J."/>
        </authorList>
    </citation>
    <scope>NUCLEOTIDE SEQUENCE [LARGE SCALE GENOMIC DNA]</scope>
    <source>
        <strain evidence="6 7">JCM 5062</strain>
    </source>
</reference>
<keyword evidence="1" id="KW-0436">Ligase</keyword>
<dbReference type="Proteomes" id="UP001499942">
    <property type="component" value="Unassembled WGS sequence"/>
</dbReference>
<accession>A0ABN3LEL9</accession>
<dbReference type="PROSITE" id="PS50975">
    <property type="entry name" value="ATP_GRASP"/>
    <property type="match status" value="1"/>
</dbReference>
<keyword evidence="2 4" id="KW-0547">Nucleotide-binding</keyword>
<keyword evidence="7" id="KW-1185">Reference proteome</keyword>
<dbReference type="InterPro" id="IPR052032">
    <property type="entry name" value="ATP-dep_AA_Ligase"/>
</dbReference>
<dbReference type="PANTHER" id="PTHR43585:SF2">
    <property type="entry name" value="ATP-GRASP ENZYME FSQD"/>
    <property type="match status" value="1"/>
</dbReference>
<gene>
    <name evidence="6" type="ORF">GCM10010393_11910</name>
</gene>
<name>A0ABN3LEL9_9ACTN</name>
<dbReference type="SUPFAM" id="SSF56059">
    <property type="entry name" value="Glutathione synthetase ATP-binding domain-like"/>
    <property type="match status" value="1"/>
</dbReference>
<protein>
    <submittedName>
        <fullName evidence="6">ATP-grasp domain-containing protein</fullName>
    </submittedName>
</protein>
<sequence>MLVLVNPVSTGTRLTEAFREEGADFVSLYEPHLAAARDADTTSPRTMTHHSTETTLAALRELKPTAVIAASEYGVLLADALAHELGLDHHAPEQAAARRDKQLMVQALEGAALPAARTRSVATERELRQALSELHVYPVMVKPRDSAGSDGCTICHTPEEAVEAYRATAHRTNLMGGTNEQVLVQEFLTGTQYIVNTVSMAGRHLLTEVYAERIDHTEGAPVLRHIVSRPVLTPAEAEMADYVFRCLDALGIREGAAHTEVMLTAGGPRLVEVNSRIMGPSLAPDPYHAAFGYSHQHLVAERFLRPDDFARRFDAPYGAARAVAKIFLRPDRPGVLLSADGVRTLRRLPGFHSVDRLPAVGEPLKDRHLTTGACGIAFLVHEDEELLRNSLDVVHDMEDAGLFYRLGPEE</sequence>
<evidence type="ECO:0000313" key="6">
    <source>
        <dbReference type="EMBL" id="GAA2482808.1"/>
    </source>
</evidence>
<dbReference type="Pfam" id="PF13535">
    <property type="entry name" value="ATP-grasp_4"/>
    <property type="match status" value="1"/>
</dbReference>
<comment type="caution">
    <text evidence="6">The sequence shown here is derived from an EMBL/GenBank/DDBJ whole genome shotgun (WGS) entry which is preliminary data.</text>
</comment>
<evidence type="ECO:0000313" key="7">
    <source>
        <dbReference type="Proteomes" id="UP001499942"/>
    </source>
</evidence>
<dbReference type="InterPro" id="IPR011761">
    <property type="entry name" value="ATP-grasp"/>
</dbReference>
<keyword evidence="3 4" id="KW-0067">ATP-binding</keyword>
<dbReference type="RefSeq" id="WP_344357280.1">
    <property type="nucleotide sequence ID" value="NZ_BAAASR010000006.1"/>
</dbReference>
<evidence type="ECO:0000259" key="5">
    <source>
        <dbReference type="PROSITE" id="PS50975"/>
    </source>
</evidence>
<evidence type="ECO:0000256" key="3">
    <source>
        <dbReference type="ARBA" id="ARBA00022840"/>
    </source>
</evidence>
<dbReference type="PANTHER" id="PTHR43585">
    <property type="entry name" value="FUMIPYRROLE BIOSYNTHESIS PROTEIN C"/>
    <property type="match status" value="1"/>
</dbReference>
<evidence type="ECO:0000256" key="2">
    <source>
        <dbReference type="ARBA" id="ARBA00022741"/>
    </source>
</evidence>
<organism evidence="6 7">
    <name type="scientific">Streptomyces gobitricini</name>
    <dbReference type="NCBI Taxonomy" id="68211"/>
    <lineage>
        <taxon>Bacteria</taxon>
        <taxon>Bacillati</taxon>
        <taxon>Actinomycetota</taxon>
        <taxon>Actinomycetes</taxon>
        <taxon>Kitasatosporales</taxon>
        <taxon>Streptomycetaceae</taxon>
        <taxon>Streptomyces</taxon>
    </lineage>
</organism>